<dbReference type="FunFam" id="1.10.510.10:FF:000021">
    <property type="entry name" value="Serine/threonine protein kinase"/>
    <property type="match status" value="1"/>
</dbReference>
<evidence type="ECO:0000256" key="11">
    <source>
        <dbReference type="SAM" id="Phobius"/>
    </source>
</evidence>
<dbReference type="CDD" id="cd06577">
    <property type="entry name" value="PASTA_pknB"/>
    <property type="match status" value="3"/>
</dbReference>
<dbReference type="Pfam" id="PF03793">
    <property type="entry name" value="PASTA"/>
    <property type="match status" value="3"/>
</dbReference>
<dbReference type="InterPro" id="IPR017441">
    <property type="entry name" value="Protein_kinase_ATP_BS"/>
</dbReference>
<dbReference type="SMART" id="SM00740">
    <property type="entry name" value="PASTA"/>
    <property type="match status" value="3"/>
</dbReference>
<dbReference type="InterPro" id="IPR005543">
    <property type="entry name" value="PASTA_dom"/>
</dbReference>
<dbReference type="GO" id="GO:0004674">
    <property type="term" value="F:protein serine/threonine kinase activity"/>
    <property type="evidence" value="ECO:0007669"/>
    <property type="project" value="UniProtKB-KW"/>
</dbReference>
<evidence type="ECO:0000256" key="3">
    <source>
        <dbReference type="ARBA" id="ARBA00022679"/>
    </source>
</evidence>
<dbReference type="Gene3D" id="1.10.510.10">
    <property type="entry name" value="Transferase(Phosphotransferase) domain 1"/>
    <property type="match status" value="1"/>
</dbReference>
<dbReference type="EC" id="2.7.11.1" evidence="1"/>
<feature type="domain" description="PASTA" evidence="13">
    <location>
        <begin position="333"/>
        <end position="400"/>
    </location>
</feature>
<dbReference type="Proteomes" id="UP000005439">
    <property type="component" value="Chromosome"/>
</dbReference>
<keyword evidence="11" id="KW-0472">Membrane</keyword>
<keyword evidence="5 14" id="KW-0418">Kinase</keyword>
<keyword evidence="11" id="KW-1133">Transmembrane helix</keyword>
<dbReference type="PANTHER" id="PTHR43289">
    <property type="entry name" value="MITOGEN-ACTIVATED PROTEIN KINASE KINASE KINASE 20-RELATED"/>
    <property type="match status" value="1"/>
</dbReference>
<dbReference type="Gene3D" id="3.30.200.20">
    <property type="entry name" value="Phosphorylase Kinase, domain 1"/>
    <property type="match status" value="1"/>
</dbReference>
<gene>
    <name evidence="14" type="ordered locus">Sulac_2510</name>
</gene>
<feature type="binding site" evidence="9">
    <location>
        <position position="39"/>
    </location>
    <ligand>
        <name>ATP</name>
        <dbReference type="ChEBI" id="CHEBI:30616"/>
    </ligand>
</feature>
<keyword evidence="2 14" id="KW-0723">Serine/threonine-protein kinase</keyword>
<evidence type="ECO:0000256" key="2">
    <source>
        <dbReference type="ARBA" id="ARBA00022527"/>
    </source>
</evidence>
<reference evidence="14 15" key="2">
    <citation type="journal article" date="2012" name="Stand. Genomic Sci.">
        <title>Complete genome sequence of the moderately thermophilic mineral-sulfide-oxidizing firmicute Sulfobacillus acidophilus type strain (NAL(T)).</title>
        <authorList>
            <person name="Anderson I."/>
            <person name="Chertkov O."/>
            <person name="Chen A."/>
            <person name="Saunders E."/>
            <person name="Lapidus A."/>
            <person name="Nolan M."/>
            <person name="Lucas S."/>
            <person name="Hammon N."/>
            <person name="Deshpande S."/>
            <person name="Cheng J.F."/>
            <person name="Han C."/>
            <person name="Tapia R."/>
            <person name="Goodwin L.A."/>
            <person name="Pitluck S."/>
            <person name="Liolios K."/>
            <person name="Pagani I."/>
            <person name="Ivanova N."/>
            <person name="Mikhailova N."/>
            <person name="Pati A."/>
            <person name="Palaniappan K."/>
            <person name="Land M."/>
            <person name="Pan C."/>
            <person name="Rohde M."/>
            <person name="Pukall R."/>
            <person name="Goker M."/>
            <person name="Detter J.C."/>
            <person name="Woyke T."/>
            <person name="Bristow J."/>
            <person name="Eisen J.A."/>
            <person name="Markowitz V."/>
            <person name="Hugenholtz P."/>
            <person name="Kyrpides N.C."/>
            <person name="Klenk H.P."/>
            <person name="Mavromatis K."/>
        </authorList>
    </citation>
    <scope>NUCLEOTIDE SEQUENCE [LARGE SCALE GENOMIC DNA]</scope>
    <source>
        <strain evidence="15">ATCC 700253 / DSM 10332 / NAL</strain>
    </source>
</reference>
<keyword evidence="11" id="KW-0812">Transmembrane</keyword>
<dbReference type="PROSITE" id="PS50011">
    <property type="entry name" value="PROTEIN_KINASE_DOM"/>
    <property type="match status" value="1"/>
</dbReference>
<feature type="transmembrane region" description="Helical" evidence="11">
    <location>
        <begin position="307"/>
        <end position="328"/>
    </location>
</feature>
<organism evidence="14 15">
    <name type="scientific">Sulfobacillus acidophilus (strain ATCC 700253 / DSM 10332 / NAL)</name>
    <dbReference type="NCBI Taxonomy" id="679936"/>
    <lineage>
        <taxon>Bacteria</taxon>
        <taxon>Bacillati</taxon>
        <taxon>Bacillota</taxon>
        <taxon>Clostridia</taxon>
        <taxon>Eubacteriales</taxon>
        <taxon>Clostridiales Family XVII. Incertae Sedis</taxon>
        <taxon>Sulfobacillus</taxon>
    </lineage>
</organism>
<dbReference type="KEGG" id="sap:Sulac_2510"/>
<dbReference type="SUPFAM" id="SSF54184">
    <property type="entry name" value="Penicillin-binding protein 2x (pbp-2x), c-terminal domain"/>
    <property type="match status" value="1"/>
</dbReference>
<evidence type="ECO:0000313" key="15">
    <source>
        <dbReference type="Proteomes" id="UP000005439"/>
    </source>
</evidence>
<dbReference type="GO" id="GO:0106310">
    <property type="term" value="F:protein serine kinase activity"/>
    <property type="evidence" value="ECO:0007669"/>
    <property type="project" value="RHEA"/>
</dbReference>
<evidence type="ECO:0000256" key="9">
    <source>
        <dbReference type="PROSITE-ProRule" id="PRU10141"/>
    </source>
</evidence>
<name>G8TW45_SULAD</name>
<dbReference type="EMBL" id="CP003179">
    <property type="protein sequence ID" value="AEW05972.1"/>
    <property type="molecule type" value="Genomic_DNA"/>
</dbReference>
<feature type="domain" description="PASTA" evidence="13">
    <location>
        <begin position="469"/>
        <end position="535"/>
    </location>
</feature>
<proteinExistence type="predicted"/>
<dbReference type="InterPro" id="IPR000719">
    <property type="entry name" value="Prot_kinase_dom"/>
</dbReference>
<dbReference type="PATRIC" id="fig|679936.5.peg.2598"/>
<reference evidence="15" key="1">
    <citation type="submission" date="2011-12" db="EMBL/GenBank/DDBJ databases">
        <title>The complete genome of chromosome of Sulfobacillus acidophilus DSM 10332.</title>
        <authorList>
            <person name="Lucas S."/>
            <person name="Han J."/>
            <person name="Lapidus A."/>
            <person name="Bruce D."/>
            <person name="Goodwin L."/>
            <person name="Pitluck S."/>
            <person name="Peters L."/>
            <person name="Kyrpides N."/>
            <person name="Mavromatis K."/>
            <person name="Ivanova N."/>
            <person name="Mikhailova N."/>
            <person name="Chertkov O."/>
            <person name="Saunders E."/>
            <person name="Detter J.C."/>
            <person name="Tapia R."/>
            <person name="Han C."/>
            <person name="Land M."/>
            <person name="Hauser L."/>
            <person name="Markowitz V."/>
            <person name="Cheng J.-F."/>
            <person name="Hugenholtz P."/>
            <person name="Woyke T."/>
            <person name="Wu D."/>
            <person name="Pukall R."/>
            <person name="Gehrich-Schroeter G."/>
            <person name="Schneider S."/>
            <person name="Klenk H.-P."/>
            <person name="Eisen J.A."/>
        </authorList>
    </citation>
    <scope>NUCLEOTIDE SEQUENCE [LARGE SCALE GENOMIC DNA]</scope>
    <source>
        <strain evidence="15">ATCC 700253 / DSM 10332 / NAL</strain>
    </source>
</reference>
<dbReference type="PROSITE" id="PS00108">
    <property type="entry name" value="PROTEIN_KINASE_ST"/>
    <property type="match status" value="1"/>
</dbReference>
<dbReference type="HOGENOM" id="CLU_000288_135_2_9"/>
<feature type="region of interest" description="Disordered" evidence="10">
    <location>
        <begin position="284"/>
        <end position="303"/>
    </location>
</feature>
<evidence type="ECO:0000256" key="1">
    <source>
        <dbReference type="ARBA" id="ARBA00012513"/>
    </source>
</evidence>
<feature type="domain" description="Protein kinase" evidence="12">
    <location>
        <begin position="10"/>
        <end position="271"/>
    </location>
</feature>
<evidence type="ECO:0000256" key="6">
    <source>
        <dbReference type="ARBA" id="ARBA00022840"/>
    </source>
</evidence>
<dbReference type="GO" id="GO:0005524">
    <property type="term" value="F:ATP binding"/>
    <property type="evidence" value="ECO:0007669"/>
    <property type="project" value="UniProtKB-UniRule"/>
</dbReference>
<comment type="catalytic activity">
    <reaction evidence="7">
        <text>L-threonyl-[protein] + ATP = O-phospho-L-threonyl-[protein] + ADP + H(+)</text>
        <dbReference type="Rhea" id="RHEA:46608"/>
        <dbReference type="Rhea" id="RHEA-COMP:11060"/>
        <dbReference type="Rhea" id="RHEA-COMP:11605"/>
        <dbReference type="ChEBI" id="CHEBI:15378"/>
        <dbReference type="ChEBI" id="CHEBI:30013"/>
        <dbReference type="ChEBI" id="CHEBI:30616"/>
        <dbReference type="ChEBI" id="CHEBI:61977"/>
        <dbReference type="ChEBI" id="CHEBI:456216"/>
        <dbReference type="EC" id="2.7.11.1"/>
    </reaction>
</comment>
<dbReference type="CDD" id="cd14014">
    <property type="entry name" value="STKc_PknB_like"/>
    <property type="match status" value="1"/>
</dbReference>
<dbReference type="PROSITE" id="PS00107">
    <property type="entry name" value="PROTEIN_KINASE_ATP"/>
    <property type="match status" value="1"/>
</dbReference>
<keyword evidence="4 9" id="KW-0547">Nucleotide-binding</keyword>
<evidence type="ECO:0000256" key="4">
    <source>
        <dbReference type="ARBA" id="ARBA00022741"/>
    </source>
</evidence>
<dbReference type="SMART" id="SM00220">
    <property type="entry name" value="S_TKc"/>
    <property type="match status" value="1"/>
</dbReference>
<dbReference type="InterPro" id="IPR011009">
    <property type="entry name" value="Kinase-like_dom_sf"/>
</dbReference>
<dbReference type="PROSITE" id="PS51178">
    <property type="entry name" value="PASTA"/>
    <property type="match status" value="3"/>
</dbReference>
<sequence length="646" mass="68236">MVGSVLGNRYEVLERIGTGGMSLVYRARDITLNRLVAVKILKHQWAEDEEVVRRFAQEARAAASLVNPHIVQVYDVGQDEPDIHYMVMELVAGETLRAKIDRDAPLPVEEALNIADQVAEGLEVAHQKKFVHRDIKPQNILLSTEGTVKVTDFGIAYAATTGTLVNTGSLLGTVQYLSPEQARGKHVGPQSDLYSLGVVLFEMLTGRLPFESDSAIGVAIKHLQDTPPRIETIRPDIPPAVAALVDRALAKDPADRYQSAQAMRRDIQRILYPQKDMAVEAPVPVPAGETGVSRTAQKPKRPPRPKWLGWALAGVLALLAIGGGWLLFQHWLNPPTVAVPNVQGRSVTTARQMLSQKGLTLVVAGHDPSSVVPKNFVVSETPAPGTAVKAGQPVEVVLSSGPVEVMVPDVRGQDSYSAQQALTTLGLRAKTRRIKSSQPAGQVVRQSPRPGASVPAGSVVTLWVASGPAVSHTVMPNITGLTLSEAASALIGMNVSVGTPTMQWSTEPANTIIDQSPAPFSTLSGSTTVNVTVSNGPSPESASYPKNITVATWTVPASAPPKSVLKVVVTDQAGNEEVSYQQVNPGTKVELPITWYGDNGQLTVYLNGQAEPPVVLTPSGSSSAAPSSSGTSPSPSAGTGNSGGNG</sequence>
<keyword evidence="3 14" id="KW-0808">Transferase</keyword>
<dbReference type="STRING" id="679936.Sulac_2510"/>
<dbReference type="Gene3D" id="3.30.10.20">
    <property type="match status" value="3"/>
</dbReference>
<accession>G8TW45</accession>
<evidence type="ECO:0000313" key="14">
    <source>
        <dbReference type="EMBL" id="AEW05972.1"/>
    </source>
</evidence>
<evidence type="ECO:0000256" key="5">
    <source>
        <dbReference type="ARBA" id="ARBA00022777"/>
    </source>
</evidence>
<feature type="domain" description="PASTA" evidence="13">
    <location>
        <begin position="401"/>
        <end position="466"/>
    </location>
</feature>
<feature type="region of interest" description="Disordered" evidence="10">
    <location>
        <begin position="612"/>
        <end position="646"/>
    </location>
</feature>
<feature type="compositionally biased region" description="Low complexity" evidence="10">
    <location>
        <begin position="617"/>
        <end position="639"/>
    </location>
</feature>
<dbReference type="Pfam" id="PF00069">
    <property type="entry name" value="Pkinase"/>
    <property type="match status" value="1"/>
</dbReference>
<evidence type="ECO:0000256" key="10">
    <source>
        <dbReference type="SAM" id="MobiDB-lite"/>
    </source>
</evidence>
<evidence type="ECO:0000256" key="8">
    <source>
        <dbReference type="ARBA" id="ARBA00048679"/>
    </source>
</evidence>
<dbReference type="FunFam" id="3.30.200.20:FF:000035">
    <property type="entry name" value="Serine/threonine protein kinase Stk1"/>
    <property type="match status" value="1"/>
</dbReference>
<dbReference type="SUPFAM" id="SSF56112">
    <property type="entry name" value="Protein kinase-like (PK-like)"/>
    <property type="match status" value="1"/>
</dbReference>
<keyword evidence="15" id="KW-1185">Reference proteome</keyword>
<evidence type="ECO:0000259" key="12">
    <source>
        <dbReference type="PROSITE" id="PS50011"/>
    </source>
</evidence>
<protein>
    <recommendedName>
        <fullName evidence="1">non-specific serine/threonine protein kinase</fullName>
        <ecNumber evidence="1">2.7.11.1</ecNumber>
    </recommendedName>
</protein>
<comment type="catalytic activity">
    <reaction evidence="8">
        <text>L-seryl-[protein] + ATP = O-phospho-L-seryl-[protein] + ADP + H(+)</text>
        <dbReference type="Rhea" id="RHEA:17989"/>
        <dbReference type="Rhea" id="RHEA-COMP:9863"/>
        <dbReference type="Rhea" id="RHEA-COMP:11604"/>
        <dbReference type="ChEBI" id="CHEBI:15378"/>
        <dbReference type="ChEBI" id="CHEBI:29999"/>
        <dbReference type="ChEBI" id="CHEBI:30616"/>
        <dbReference type="ChEBI" id="CHEBI:83421"/>
        <dbReference type="ChEBI" id="CHEBI:456216"/>
        <dbReference type="EC" id="2.7.11.1"/>
    </reaction>
</comment>
<evidence type="ECO:0000256" key="7">
    <source>
        <dbReference type="ARBA" id="ARBA00047899"/>
    </source>
</evidence>
<dbReference type="InterPro" id="IPR008271">
    <property type="entry name" value="Ser/Thr_kinase_AS"/>
</dbReference>
<dbReference type="PANTHER" id="PTHR43289:SF34">
    <property type="entry name" value="SERINE_THREONINE-PROTEIN KINASE YBDM-RELATED"/>
    <property type="match status" value="1"/>
</dbReference>
<evidence type="ECO:0000259" key="13">
    <source>
        <dbReference type="PROSITE" id="PS51178"/>
    </source>
</evidence>
<keyword evidence="6 9" id="KW-0067">ATP-binding</keyword>
<dbReference type="AlphaFoldDB" id="G8TW45"/>